<keyword evidence="6 9" id="KW-0119">Carbohydrate metabolism</keyword>
<dbReference type="GO" id="GO:0045493">
    <property type="term" value="P:xylan catabolic process"/>
    <property type="evidence" value="ECO:0007669"/>
    <property type="project" value="UniProtKB-KW"/>
</dbReference>
<accession>A0A9X4AHN5</accession>
<keyword evidence="3" id="KW-0858">Xylan degradation</keyword>
<evidence type="ECO:0000256" key="6">
    <source>
        <dbReference type="ARBA" id="ARBA00023277"/>
    </source>
</evidence>
<keyword evidence="4" id="KW-0732">Signal</keyword>
<name>A0A9X4AHN5_9BACI</name>
<keyword evidence="5 9" id="KW-0378">Hydrolase</keyword>
<evidence type="ECO:0000259" key="10">
    <source>
        <dbReference type="PROSITE" id="PS51760"/>
    </source>
</evidence>
<dbReference type="AlphaFoldDB" id="A0A9X4AHN5"/>
<gene>
    <name evidence="11" type="ORF">NC799_16095</name>
</gene>
<evidence type="ECO:0000256" key="4">
    <source>
        <dbReference type="ARBA" id="ARBA00022729"/>
    </source>
</evidence>
<feature type="domain" description="GH10" evidence="10">
    <location>
        <begin position="59"/>
        <end position="358"/>
    </location>
</feature>
<dbReference type="InterPro" id="IPR001000">
    <property type="entry name" value="GH10_dom"/>
</dbReference>
<evidence type="ECO:0000256" key="7">
    <source>
        <dbReference type="ARBA" id="ARBA00023295"/>
    </source>
</evidence>
<dbReference type="EC" id="3.2.1.8" evidence="9"/>
<dbReference type="PANTHER" id="PTHR31490:SF88">
    <property type="entry name" value="BETA-XYLANASE"/>
    <property type="match status" value="1"/>
</dbReference>
<dbReference type="PANTHER" id="PTHR31490">
    <property type="entry name" value="GLYCOSYL HYDROLASE"/>
    <property type="match status" value="1"/>
</dbReference>
<dbReference type="Gene3D" id="3.20.20.80">
    <property type="entry name" value="Glycosidases"/>
    <property type="match status" value="1"/>
</dbReference>
<dbReference type="GO" id="GO:0031176">
    <property type="term" value="F:endo-1,4-beta-xylanase activity"/>
    <property type="evidence" value="ECO:0007669"/>
    <property type="project" value="UniProtKB-EC"/>
</dbReference>
<dbReference type="SUPFAM" id="SSF51445">
    <property type="entry name" value="(Trans)glycosidases"/>
    <property type="match status" value="1"/>
</dbReference>
<keyword evidence="12" id="KW-1185">Reference proteome</keyword>
<protein>
    <recommendedName>
        <fullName evidence="9">Beta-xylanase</fullName>
        <ecNumber evidence="9">3.2.1.8</ecNumber>
    </recommendedName>
</protein>
<evidence type="ECO:0000256" key="8">
    <source>
        <dbReference type="ARBA" id="ARBA00023326"/>
    </source>
</evidence>
<dbReference type="EMBL" id="JAMQKC010000026">
    <property type="protein sequence ID" value="MDC3418403.1"/>
    <property type="molecule type" value="Genomic_DNA"/>
</dbReference>
<dbReference type="SMART" id="SM00633">
    <property type="entry name" value="Glyco_10"/>
    <property type="match status" value="1"/>
</dbReference>
<dbReference type="InterPro" id="IPR017853">
    <property type="entry name" value="GH"/>
</dbReference>
<evidence type="ECO:0000313" key="11">
    <source>
        <dbReference type="EMBL" id="MDC3418403.1"/>
    </source>
</evidence>
<dbReference type="RefSeq" id="WP_272447466.1">
    <property type="nucleotide sequence ID" value="NZ_JAMQKC010000026.1"/>
</dbReference>
<comment type="catalytic activity">
    <reaction evidence="1 9">
        <text>Endohydrolysis of (1-&gt;4)-beta-D-xylosidic linkages in xylans.</text>
        <dbReference type="EC" id="3.2.1.8"/>
    </reaction>
</comment>
<dbReference type="Pfam" id="PF00331">
    <property type="entry name" value="Glyco_hydro_10"/>
    <property type="match status" value="1"/>
</dbReference>
<evidence type="ECO:0000256" key="1">
    <source>
        <dbReference type="ARBA" id="ARBA00000681"/>
    </source>
</evidence>
<keyword evidence="7 9" id="KW-0326">Glycosidase</keyword>
<comment type="caution">
    <text evidence="11">The sequence shown here is derived from an EMBL/GenBank/DDBJ whole genome shotgun (WGS) entry which is preliminary data.</text>
</comment>
<organism evidence="11 12">
    <name type="scientific">Aquibacillus salsiterrae</name>
    <dbReference type="NCBI Taxonomy" id="2950439"/>
    <lineage>
        <taxon>Bacteria</taxon>
        <taxon>Bacillati</taxon>
        <taxon>Bacillota</taxon>
        <taxon>Bacilli</taxon>
        <taxon>Bacillales</taxon>
        <taxon>Bacillaceae</taxon>
        <taxon>Aquibacillus</taxon>
    </lineage>
</organism>
<comment type="similarity">
    <text evidence="2 9">Belongs to the glycosyl hydrolase 10 (cellulase F) family.</text>
</comment>
<reference evidence="11" key="1">
    <citation type="submission" date="2022-06" db="EMBL/GenBank/DDBJ databases">
        <title>Aquibacillus sp. a new bacterium isolated from soil saline samples.</title>
        <authorList>
            <person name="Galisteo C."/>
            <person name="De La Haba R."/>
            <person name="Sanchez-Porro C."/>
            <person name="Ventosa A."/>
        </authorList>
    </citation>
    <scope>NUCLEOTIDE SEQUENCE</scope>
    <source>
        <strain evidence="11">3ASR75-54</strain>
    </source>
</reference>
<dbReference type="Proteomes" id="UP001145069">
    <property type="component" value="Unassembled WGS sequence"/>
</dbReference>
<evidence type="ECO:0000256" key="9">
    <source>
        <dbReference type="RuleBase" id="RU361174"/>
    </source>
</evidence>
<evidence type="ECO:0000313" key="12">
    <source>
        <dbReference type="Proteomes" id="UP001145069"/>
    </source>
</evidence>
<keyword evidence="8 9" id="KW-0624">Polysaccharide degradation</keyword>
<evidence type="ECO:0000256" key="2">
    <source>
        <dbReference type="ARBA" id="ARBA00007495"/>
    </source>
</evidence>
<proteinExistence type="inferred from homology"/>
<evidence type="ECO:0000256" key="5">
    <source>
        <dbReference type="ARBA" id="ARBA00022801"/>
    </source>
</evidence>
<sequence>MGQTNEFSHRMAAKTIKLLDSSGNPIAGKKVELKQTNHKFLFGAGIFDMVELANKNVPSERMAFLEEQLDKFLDVFNFGTLPFYWGRFEPEKGKPQTKELKAAANWLKERNVAVKGHPLCWHTVTAPWLLDMSNEEILQAQFNRIERDVSDFKGLIDMWDVINEVVIMPIFDKYDNGITRIAKDLGRVGIVKEMFAKTRESNPDATLLINDFNTSINYEILIDGCLQAGVPIDAIGIQSHQHQGYWGREKLEEVLERFSHFGLPIHFTENTLTSGHVMPPQIEDLNDYQLSEWPSTQEFEERQAMEVEEMYSVLFKHPLVEAITAWSFSDDGAWLGAPAGFLRKDNSPKPAYHVLKKLIKQDWNTNVTTTTDENGTVLFEGFLGEHDLLCGDKKVSFQLDKEASTIQLVI</sequence>
<evidence type="ECO:0000256" key="3">
    <source>
        <dbReference type="ARBA" id="ARBA00022651"/>
    </source>
</evidence>
<dbReference type="InterPro" id="IPR044846">
    <property type="entry name" value="GH10"/>
</dbReference>
<dbReference type="PRINTS" id="PR00134">
    <property type="entry name" value="GLHYDRLASE10"/>
</dbReference>
<dbReference type="PROSITE" id="PS51760">
    <property type="entry name" value="GH10_2"/>
    <property type="match status" value="1"/>
</dbReference>